<evidence type="ECO:0000256" key="4">
    <source>
        <dbReference type="ARBA" id="ARBA00023080"/>
    </source>
</evidence>
<comment type="caution">
    <text evidence="7">The sequence shown here is derived from an EMBL/GenBank/DDBJ whole genome shotgun (WGS) entry which is preliminary data.</text>
</comment>
<dbReference type="InterPro" id="IPR033704">
    <property type="entry name" value="dUTPase_trimeric"/>
</dbReference>
<dbReference type="InterPro" id="IPR029054">
    <property type="entry name" value="dUTPase-like"/>
</dbReference>
<dbReference type="EMBL" id="DXIQ01000021">
    <property type="protein sequence ID" value="HIV38075.1"/>
    <property type="molecule type" value="Genomic_DNA"/>
</dbReference>
<dbReference type="PANTHER" id="PTHR11241">
    <property type="entry name" value="DEOXYURIDINE 5'-TRIPHOSPHATE NUCLEOTIDOHYDROLASE"/>
    <property type="match status" value="1"/>
</dbReference>
<evidence type="ECO:0000256" key="1">
    <source>
        <dbReference type="ARBA" id="ARBA00006581"/>
    </source>
</evidence>
<comment type="similarity">
    <text evidence="1">Belongs to the dUTPase family.</text>
</comment>
<dbReference type="SUPFAM" id="SSF51283">
    <property type="entry name" value="dUTPase-like"/>
    <property type="match status" value="1"/>
</dbReference>
<protein>
    <recommendedName>
        <fullName evidence="2">dUTP diphosphatase</fullName>
        <ecNumber evidence="2">3.6.1.23</ecNumber>
    </recommendedName>
</protein>
<dbReference type="CDD" id="cd07557">
    <property type="entry name" value="trimeric_dUTPase"/>
    <property type="match status" value="1"/>
</dbReference>
<accession>A0A9D1PB98</accession>
<sequence length="171" mass="19419">MRRIAKFQKVSWEQFLEGWKDAFPNTEEEKIREIYDGIRLPRRATAGSAGYDFFSPVDFELKPGETLKMPTGIRAWMEPDWVLKIYPRSGLGFKYRLQLNNTVGIIDSDYYNSDNEGHIFIKITNDSKEGKTVQVQENTGFAQGIFLEYGITVDDDATAVRNGGMGSTTGK</sequence>
<comment type="catalytic activity">
    <reaction evidence="5">
        <text>dUTP + H2O = dUMP + diphosphate + H(+)</text>
        <dbReference type="Rhea" id="RHEA:10248"/>
        <dbReference type="ChEBI" id="CHEBI:15377"/>
        <dbReference type="ChEBI" id="CHEBI:15378"/>
        <dbReference type="ChEBI" id="CHEBI:33019"/>
        <dbReference type="ChEBI" id="CHEBI:61555"/>
        <dbReference type="ChEBI" id="CHEBI:246422"/>
        <dbReference type="EC" id="3.6.1.23"/>
    </reaction>
</comment>
<evidence type="ECO:0000256" key="5">
    <source>
        <dbReference type="ARBA" id="ARBA00047686"/>
    </source>
</evidence>
<dbReference type="InterPro" id="IPR008181">
    <property type="entry name" value="dUTPase"/>
</dbReference>
<keyword evidence="3" id="KW-0378">Hydrolase</keyword>
<dbReference type="GO" id="GO:0000287">
    <property type="term" value="F:magnesium ion binding"/>
    <property type="evidence" value="ECO:0007669"/>
    <property type="project" value="InterPro"/>
</dbReference>
<feature type="domain" description="dUTPase-like" evidence="6">
    <location>
        <begin position="39"/>
        <end position="168"/>
    </location>
</feature>
<name>A0A9D1PB98_9FIRM</name>
<evidence type="ECO:0000256" key="2">
    <source>
        <dbReference type="ARBA" id="ARBA00012379"/>
    </source>
</evidence>
<reference evidence="7" key="2">
    <citation type="submission" date="2021-04" db="EMBL/GenBank/DDBJ databases">
        <authorList>
            <person name="Gilroy R."/>
        </authorList>
    </citation>
    <scope>NUCLEOTIDE SEQUENCE</scope>
    <source>
        <strain evidence="7">CHK195-9823</strain>
    </source>
</reference>
<evidence type="ECO:0000256" key="3">
    <source>
        <dbReference type="ARBA" id="ARBA00022801"/>
    </source>
</evidence>
<evidence type="ECO:0000313" key="8">
    <source>
        <dbReference type="Proteomes" id="UP000886814"/>
    </source>
</evidence>
<dbReference type="GO" id="GO:0006226">
    <property type="term" value="P:dUMP biosynthetic process"/>
    <property type="evidence" value="ECO:0007669"/>
    <property type="project" value="InterPro"/>
</dbReference>
<dbReference type="GO" id="GO:0046081">
    <property type="term" value="P:dUTP catabolic process"/>
    <property type="evidence" value="ECO:0007669"/>
    <property type="project" value="InterPro"/>
</dbReference>
<keyword evidence="4" id="KW-0546">Nucleotide metabolism</keyword>
<evidence type="ECO:0000313" key="7">
    <source>
        <dbReference type="EMBL" id="HIV38075.1"/>
    </source>
</evidence>
<dbReference type="PANTHER" id="PTHR11241:SF0">
    <property type="entry name" value="DEOXYURIDINE 5'-TRIPHOSPHATE NUCLEOTIDOHYDROLASE"/>
    <property type="match status" value="1"/>
</dbReference>
<reference evidence="7" key="1">
    <citation type="journal article" date="2021" name="PeerJ">
        <title>Extensive microbial diversity within the chicken gut microbiome revealed by metagenomics and culture.</title>
        <authorList>
            <person name="Gilroy R."/>
            <person name="Ravi A."/>
            <person name="Getino M."/>
            <person name="Pursley I."/>
            <person name="Horton D.L."/>
            <person name="Alikhan N.F."/>
            <person name="Baker D."/>
            <person name="Gharbi K."/>
            <person name="Hall N."/>
            <person name="Watson M."/>
            <person name="Adriaenssens E.M."/>
            <person name="Foster-Nyarko E."/>
            <person name="Jarju S."/>
            <person name="Secka A."/>
            <person name="Antonio M."/>
            <person name="Oren A."/>
            <person name="Chaudhuri R.R."/>
            <person name="La Ragione R."/>
            <person name="Hildebrand F."/>
            <person name="Pallen M.J."/>
        </authorList>
    </citation>
    <scope>NUCLEOTIDE SEQUENCE</scope>
    <source>
        <strain evidence="7">CHK195-9823</strain>
    </source>
</reference>
<dbReference type="InterPro" id="IPR036157">
    <property type="entry name" value="dUTPase-like_sf"/>
</dbReference>
<evidence type="ECO:0000259" key="6">
    <source>
        <dbReference type="Pfam" id="PF00692"/>
    </source>
</evidence>
<dbReference type="EC" id="3.6.1.23" evidence="2"/>
<organism evidence="7 8">
    <name type="scientific">Candidatus Blautia stercorigallinarum</name>
    <dbReference type="NCBI Taxonomy" id="2838501"/>
    <lineage>
        <taxon>Bacteria</taxon>
        <taxon>Bacillati</taxon>
        <taxon>Bacillota</taxon>
        <taxon>Clostridia</taxon>
        <taxon>Lachnospirales</taxon>
        <taxon>Lachnospiraceae</taxon>
        <taxon>Blautia</taxon>
    </lineage>
</organism>
<dbReference type="Gene3D" id="2.70.40.10">
    <property type="match status" value="1"/>
</dbReference>
<dbReference type="Proteomes" id="UP000886814">
    <property type="component" value="Unassembled WGS sequence"/>
</dbReference>
<gene>
    <name evidence="7" type="ORF">H9747_03630</name>
</gene>
<proteinExistence type="inferred from homology"/>
<dbReference type="Pfam" id="PF00692">
    <property type="entry name" value="dUTPase"/>
    <property type="match status" value="1"/>
</dbReference>
<dbReference type="AlphaFoldDB" id="A0A9D1PB98"/>
<dbReference type="GO" id="GO:0004170">
    <property type="term" value="F:dUTP diphosphatase activity"/>
    <property type="evidence" value="ECO:0007669"/>
    <property type="project" value="UniProtKB-EC"/>
</dbReference>